<sequence>MATSTERKDPFDGIILAAHVLFDGGSFVNQDDVIVSNRLDYKTYKALNLPGRISPYPDKSLEYLERHRSMVFEDYGAKAGLEHRNYPYDF</sequence>
<evidence type="ECO:0000313" key="2">
    <source>
        <dbReference type="Proteomes" id="UP000253201"/>
    </source>
</evidence>
<protein>
    <submittedName>
        <fullName evidence="1">Uncharacterized protein</fullName>
    </submittedName>
</protein>
<name>A0ABX9FX06_9ENTR</name>
<dbReference type="RefSeq" id="WP_113858151.1">
    <property type="nucleotide sequence ID" value="NZ_QNRL01000005.1"/>
</dbReference>
<evidence type="ECO:0000313" key="1">
    <source>
        <dbReference type="EMBL" id="RBP10868.1"/>
    </source>
</evidence>
<comment type="caution">
    <text evidence="1">The sequence shown here is derived from an EMBL/GenBank/DDBJ whole genome shotgun (WGS) entry which is preliminary data.</text>
</comment>
<proteinExistence type="predicted"/>
<keyword evidence="2" id="KW-1185">Reference proteome</keyword>
<accession>A0ABX9FX06</accession>
<reference evidence="1 2" key="1">
    <citation type="submission" date="2018-06" db="EMBL/GenBank/DDBJ databases">
        <title>Genomic Encyclopedia of Type Strains, Phase IV (KMG-IV): sequencing the most valuable type-strain genomes for metagenomic binning, comparative biology and taxonomic classification.</title>
        <authorList>
            <person name="Goeker M."/>
        </authorList>
    </citation>
    <scope>NUCLEOTIDE SEQUENCE [LARGE SCALE GENOMIC DNA]</scope>
    <source>
        <strain evidence="1 2">DSM 27453</strain>
    </source>
</reference>
<dbReference type="EMBL" id="QNRL01000005">
    <property type="protein sequence ID" value="RBP10868.1"/>
    <property type="molecule type" value="Genomic_DNA"/>
</dbReference>
<dbReference type="Proteomes" id="UP000253201">
    <property type="component" value="Unassembled WGS sequence"/>
</dbReference>
<gene>
    <name evidence="1" type="ORF">DFQ50_105182</name>
</gene>
<organism evidence="1 2">
    <name type="scientific">Pseudocitrobacter faecalis</name>
    <dbReference type="NCBI Taxonomy" id="1398493"/>
    <lineage>
        <taxon>Bacteria</taxon>
        <taxon>Pseudomonadati</taxon>
        <taxon>Pseudomonadota</taxon>
        <taxon>Gammaproteobacteria</taxon>
        <taxon>Enterobacterales</taxon>
        <taxon>Enterobacteriaceae</taxon>
        <taxon>Pseudocitrobacter</taxon>
    </lineage>
</organism>